<reference evidence="3" key="2">
    <citation type="submission" date="2015-03" db="EMBL/GenBank/DDBJ databases">
        <title>Genome sequence of Paenibacillus beijingensis strain DSM 24997T.</title>
        <authorList>
            <person name="Kwak Y."/>
            <person name="Shin J.-H."/>
        </authorList>
    </citation>
    <scope>NUCLEOTIDE SEQUENCE [LARGE SCALE GENOMIC DNA]</scope>
    <source>
        <strain evidence="3">DSM 24997</strain>
    </source>
</reference>
<evidence type="ECO:0000313" key="2">
    <source>
        <dbReference type="EMBL" id="AJY74932.1"/>
    </source>
</evidence>
<reference evidence="2 3" key="1">
    <citation type="journal article" date="2015" name="J. Biotechnol.">
        <title>Complete genome sequence of Paenibacillus beijingensis 7188(T) (=DSM 24997(T)), a novel rhizobacterium from jujube garden soil.</title>
        <authorList>
            <person name="Kwak Y."/>
            <person name="Shin J.H."/>
        </authorList>
    </citation>
    <scope>NUCLEOTIDE SEQUENCE [LARGE SCALE GENOMIC DNA]</scope>
    <source>
        <strain evidence="2 3">DSM 24997</strain>
    </source>
</reference>
<accession>A0A0D5NIW3</accession>
<evidence type="ECO:0000259" key="1">
    <source>
        <dbReference type="Pfam" id="PF14344"/>
    </source>
</evidence>
<dbReference type="KEGG" id="pbj:VN24_10455"/>
<keyword evidence="3" id="KW-1185">Reference proteome</keyword>
<dbReference type="AlphaFoldDB" id="A0A0D5NIW3"/>
<evidence type="ECO:0000313" key="3">
    <source>
        <dbReference type="Proteomes" id="UP000032633"/>
    </source>
</evidence>
<dbReference type="Proteomes" id="UP000032633">
    <property type="component" value="Chromosome"/>
</dbReference>
<feature type="domain" description="DUF4397" evidence="1">
    <location>
        <begin position="247"/>
        <end position="360"/>
    </location>
</feature>
<dbReference type="InterPro" id="IPR025510">
    <property type="entry name" value="DUF4397"/>
</dbReference>
<proteinExistence type="predicted"/>
<dbReference type="HOGENOM" id="CLU_622331_0_0_9"/>
<organism evidence="2 3">
    <name type="scientific">Paenibacillus beijingensis</name>
    <dbReference type="NCBI Taxonomy" id="1126833"/>
    <lineage>
        <taxon>Bacteria</taxon>
        <taxon>Bacillati</taxon>
        <taxon>Bacillota</taxon>
        <taxon>Bacilli</taxon>
        <taxon>Bacillales</taxon>
        <taxon>Paenibacillaceae</taxon>
        <taxon>Paenibacillus</taxon>
    </lineage>
</organism>
<name>A0A0D5NIW3_9BACL</name>
<protein>
    <recommendedName>
        <fullName evidence="1">DUF4397 domain-containing protein</fullName>
    </recommendedName>
</protein>
<dbReference type="STRING" id="1126833.VN24_10455"/>
<dbReference type="PATRIC" id="fig|1126833.4.peg.2301"/>
<dbReference type="RefSeq" id="WP_045670365.1">
    <property type="nucleotide sequence ID" value="NZ_CP011058.1"/>
</dbReference>
<dbReference type="EMBL" id="CP011058">
    <property type="protein sequence ID" value="AJY74932.1"/>
    <property type="molecule type" value="Genomic_DNA"/>
</dbReference>
<dbReference type="OrthoDB" id="2664278at2"/>
<sequence length="440" mass="46403">MTPHDFTIMEWKKASLYGLLAQLYQSSNRDLHEHYNGLYIASVRKLADAVHAYGDPFSDRGSLVPAHGDPYMQAGFFPGFAHAAPLSGYNDPPYYPLQPGSFLPPNGPLAYPGGSYEPRPDTAVQAGMDAHPASGALNDPAPGAYGFPDSGAYRDPPFGASSFPAPGTAGTVSGTSAAYPFPPPYYPDGNQILKSFQAERPPAQFAAVPDAYAAMPGHGYGLLAGNAPPPGNEPLPLHAPVTKEPSARVRVLNACPGAPAFDVHAAGSQIAASLAYKSITDYIDVRPGACTFHWAEARRKLVRLTETVDLESGVSYTAAAAGGSPDEMRLCLFRDERSVADGCAKTRFIHLAPQEGGTDVMFRDGGTLYRNIEFAEASSYVTLAPLCADLQIMPTGSPRPLLESAAIEFAPGTVTTAIAVGIKGGNPPLETILLHDERGG</sequence>
<gene>
    <name evidence="2" type="ORF">VN24_10455</name>
</gene>
<dbReference type="Pfam" id="PF14344">
    <property type="entry name" value="DUF4397"/>
    <property type="match status" value="1"/>
</dbReference>